<keyword evidence="4" id="KW-0659">Purine metabolism</keyword>
<feature type="domain" description="Oxo-4-hydroxy-4-carboxy-5-ureidoimidazoline decarboxylase" evidence="7">
    <location>
        <begin position="7"/>
        <end position="160"/>
    </location>
</feature>
<dbReference type="InterPro" id="IPR017595">
    <property type="entry name" value="OHCU_decarboxylase-2"/>
</dbReference>
<dbReference type="NCBIfam" id="TIGR03180">
    <property type="entry name" value="UraD_2"/>
    <property type="match status" value="1"/>
</dbReference>
<gene>
    <name evidence="8" type="primary">uraD</name>
    <name evidence="8" type="ORF">CVS29_03405</name>
</gene>
<protein>
    <recommendedName>
        <fullName evidence="3">2-oxo-4-hydroxy-4-carboxy-5-ureidoimidazoline decarboxylase</fullName>
        <ecNumber evidence="3">4.1.1.97</ecNumber>
    </recommendedName>
</protein>
<keyword evidence="5" id="KW-0210">Decarboxylase</keyword>
<proteinExistence type="predicted"/>
<dbReference type="GO" id="GO:0019628">
    <property type="term" value="P:urate catabolic process"/>
    <property type="evidence" value="ECO:0007669"/>
    <property type="project" value="TreeGrafter"/>
</dbReference>
<keyword evidence="9" id="KW-1185">Reference proteome</keyword>
<evidence type="ECO:0000256" key="5">
    <source>
        <dbReference type="ARBA" id="ARBA00022793"/>
    </source>
</evidence>
<organism evidence="8 9">
    <name type="scientific">Arthrobacter psychrochitiniphilus</name>
    <dbReference type="NCBI Taxonomy" id="291045"/>
    <lineage>
        <taxon>Bacteria</taxon>
        <taxon>Bacillati</taxon>
        <taxon>Actinomycetota</taxon>
        <taxon>Actinomycetes</taxon>
        <taxon>Micrococcales</taxon>
        <taxon>Micrococcaceae</taxon>
        <taxon>Arthrobacter</taxon>
    </lineage>
</organism>
<dbReference type="InterPro" id="IPR036778">
    <property type="entry name" value="OHCU_decarboxylase_sf"/>
</dbReference>
<evidence type="ECO:0000256" key="3">
    <source>
        <dbReference type="ARBA" id="ARBA00012257"/>
    </source>
</evidence>
<dbReference type="Pfam" id="PF09349">
    <property type="entry name" value="OHCU_decarbox"/>
    <property type="match status" value="1"/>
</dbReference>
<evidence type="ECO:0000256" key="2">
    <source>
        <dbReference type="ARBA" id="ARBA00004754"/>
    </source>
</evidence>
<dbReference type="PANTHER" id="PTHR43466:SF1">
    <property type="entry name" value="2-OXO-4-HYDROXY-4-CARBOXY-5-UREIDOIMIDAZOLINE DECARBOXYLASE-RELATED"/>
    <property type="match status" value="1"/>
</dbReference>
<evidence type="ECO:0000256" key="4">
    <source>
        <dbReference type="ARBA" id="ARBA00022631"/>
    </source>
</evidence>
<keyword evidence="6" id="KW-0456">Lyase</keyword>
<evidence type="ECO:0000313" key="9">
    <source>
        <dbReference type="Proteomes" id="UP000246303"/>
    </source>
</evidence>
<dbReference type="GO" id="GO:0051997">
    <property type="term" value="F:2-oxo-4-hydroxy-4-carboxy-5-ureidoimidazoline decarboxylase activity"/>
    <property type="evidence" value="ECO:0007669"/>
    <property type="project" value="UniProtKB-EC"/>
</dbReference>
<name>A0A2V3DYE2_9MICC</name>
<accession>A0A2V3DYE2</accession>
<dbReference type="Proteomes" id="UP000246303">
    <property type="component" value="Unassembled WGS sequence"/>
</dbReference>
<dbReference type="GO" id="GO:0006144">
    <property type="term" value="P:purine nucleobase metabolic process"/>
    <property type="evidence" value="ECO:0007669"/>
    <property type="project" value="UniProtKB-KW"/>
</dbReference>
<comment type="pathway">
    <text evidence="2">Purine metabolism; urate degradation; (S)-allantoin from urate: step 3/3.</text>
</comment>
<dbReference type="InterPro" id="IPR018020">
    <property type="entry name" value="OHCU_decarboxylase"/>
</dbReference>
<comment type="caution">
    <text evidence="8">The sequence shown here is derived from an EMBL/GenBank/DDBJ whole genome shotgun (WGS) entry which is preliminary data.</text>
</comment>
<dbReference type="NCBIfam" id="NF010372">
    <property type="entry name" value="PRK13798.1"/>
    <property type="match status" value="1"/>
</dbReference>
<evidence type="ECO:0000256" key="6">
    <source>
        <dbReference type="ARBA" id="ARBA00023239"/>
    </source>
</evidence>
<dbReference type="PANTHER" id="PTHR43466">
    <property type="entry name" value="2-OXO-4-HYDROXY-4-CARBOXY-5-UREIDOIMIDAZOLINE DECARBOXYLASE-RELATED"/>
    <property type="match status" value="1"/>
</dbReference>
<comment type="catalytic activity">
    <reaction evidence="1">
        <text>5-hydroxy-2-oxo-4-ureido-2,5-dihydro-1H-imidazole-5-carboxylate + H(+) = (S)-allantoin + CO2</text>
        <dbReference type="Rhea" id="RHEA:26301"/>
        <dbReference type="ChEBI" id="CHEBI:15378"/>
        <dbReference type="ChEBI" id="CHEBI:15678"/>
        <dbReference type="ChEBI" id="CHEBI:16526"/>
        <dbReference type="ChEBI" id="CHEBI:58639"/>
        <dbReference type="EC" id="4.1.1.97"/>
    </reaction>
</comment>
<sequence length="165" mass="18094">MMLEDFNSAEPAELISVLKPCIDIERWVNEIIDARPFSSNAELLYCARTAAEPFTDEEVASAMAHHPRIGERATGAGAEATLSRQEQSGVDPADQEIATALAEGNRAYEAKFDQVFLIRAAGRSPQEIIKTLHQRMENTAAEEALIVAQQLREIAVLRLEGVMSA</sequence>
<dbReference type="AlphaFoldDB" id="A0A2V3DYE2"/>
<dbReference type="SUPFAM" id="SSF158694">
    <property type="entry name" value="UraD-Like"/>
    <property type="match status" value="1"/>
</dbReference>
<dbReference type="RefSeq" id="WP_110104877.1">
    <property type="nucleotide sequence ID" value="NZ_JACBZZ010000001.1"/>
</dbReference>
<dbReference type="EMBL" id="QHLZ01000001">
    <property type="protein sequence ID" value="PXA69592.1"/>
    <property type="molecule type" value="Genomic_DNA"/>
</dbReference>
<dbReference type="Gene3D" id="1.10.3330.10">
    <property type="entry name" value="Oxo-4-hydroxy-4-carboxy-5-ureidoimidazoline decarboxylase"/>
    <property type="match status" value="1"/>
</dbReference>
<evidence type="ECO:0000259" key="7">
    <source>
        <dbReference type="Pfam" id="PF09349"/>
    </source>
</evidence>
<evidence type="ECO:0000313" key="8">
    <source>
        <dbReference type="EMBL" id="PXA69592.1"/>
    </source>
</evidence>
<reference evidence="8 9" key="1">
    <citation type="submission" date="2018-05" db="EMBL/GenBank/DDBJ databases">
        <title>Genetic diversity of glacier-inhabiting Cryobacterium bacteria in China and description of Cryobacterium mengkeensis sp. nov. and Arthrobacter glacialis sp. nov.</title>
        <authorList>
            <person name="Liu Q."/>
            <person name="Xin Y.-H."/>
        </authorList>
    </citation>
    <scope>NUCLEOTIDE SEQUENCE [LARGE SCALE GENOMIC DNA]</scope>
    <source>
        <strain evidence="8 9">GP3</strain>
    </source>
</reference>
<dbReference type="EC" id="4.1.1.97" evidence="3"/>
<dbReference type="OrthoDB" id="5243781at2"/>
<evidence type="ECO:0000256" key="1">
    <source>
        <dbReference type="ARBA" id="ARBA00001163"/>
    </source>
</evidence>